<comment type="caution">
    <text evidence="2">The sequence shown here is derived from an EMBL/GenBank/DDBJ whole genome shotgun (WGS) entry which is preliminary data.</text>
</comment>
<accession>A0A923KSN3</accession>
<keyword evidence="3" id="KW-1185">Reference proteome</keyword>
<evidence type="ECO:0000313" key="3">
    <source>
        <dbReference type="Proteomes" id="UP000627446"/>
    </source>
</evidence>
<reference evidence="2" key="1">
    <citation type="submission" date="2020-08" db="EMBL/GenBank/DDBJ databases">
        <title>Novel species isolated from subtropical streams in China.</title>
        <authorList>
            <person name="Lu H."/>
        </authorList>
    </citation>
    <scope>NUCLEOTIDE SEQUENCE</scope>
    <source>
        <strain evidence="2">LX22W</strain>
    </source>
</reference>
<protein>
    <submittedName>
        <fullName evidence="2">DUF3570 domain-containing protein</fullName>
    </submittedName>
</protein>
<feature type="chain" id="PRO_5036698471" evidence="1">
    <location>
        <begin position="27"/>
        <end position="370"/>
    </location>
</feature>
<sequence>MSTNSKSHAKFLLATLAVLNTQVCHAEDPPEKASIAVKYLDYFDKQPNKDRIRVKASAIGVVAPISPEWSMTATATTDGISGASPAYHNSAITKMHDRRNAIDAGLTRYFGDGSITLGSAYSNESDYVSKAITLQGSLSSEDRNTTWSAGIGLSFDSINPNNKIVQDQSKHVTDFLFGVSQVLTPVDIVQVNVGLANATGYMSDPYKIFDNRPDRKSHTMTVRWNHHLDKLDATTRFSYRYYGDDWSVKSHTFGLEYVQNLSAGWSITPLVRLYSQSAAKFYVDAGPVGFPFPPNPPEGAIYFSEDQRLSAYGAHTLGFKIVKNLGDDWVVDFKYEKYEQRSNWRLFGDGSPRLLPFSARSFQVGLARSF</sequence>
<dbReference type="AlphaFoldDB" id="A0A923KSN3"/>
<dbReference type="EMBL" id="JACOFZ010000001">
    <property type="protein sequence ID" value="MBC3880694.1"/>
    <property type="molecule type" value="Genomic_DNA"/>
</dbReference>
<dbReference type="RefSeq" id="WP_186914821.1">
    <property type="nucleotide sequence ID" value="NZ_JACOFZ010000001.1"/>
</dbReference>
<name>A0A923KSN3_9BURK</name>
<feature type="signal peptide" evidence="1">
    <location>
        <begin position="1"/>
        <end position="26"/>
    </location>
</feature>
<evidence type="ECO:0000256" key="1">
    <source>
        <dbReference type="SAM" id="SignalP"/>
    </source>
</evidence>
<dbReference type="Pfam" id="PF12094">
    <property type="entry name" value="DUF3570"/>
    <property type="match status" value="2"/>
</dbReference>
<dbReference type="Proteomes" id="UP000627446">
    <property type="component" value="Unassembled WGS sequence"/>
</dbReference>
<evidence type="ECO:0000313" key="2">
    <source>
        <dbReference type="EMBL" id="MBC3880694.1"/>
    </source>
</evidence>
<gene>
    <name evidence="2" type="ORF">H8K36_04860</name>
</gene>
<dbReference type="InterPro" id="IPR021953">
    <property type="entry name" value="DUF3570"/>
</dbReference>
<keyword evidence="1" id="KW-0732">Signal</keyword>
<organism evidence="2 3">
    <name type="scientific">Undibacterium nitidum</name>
    <dbReference type="NCBI Taxonomy" id="2762298"/>
    <lineage>
        <taxon>Bacteria</taxon>
        <taxon>Pseudomonadati</taxon>
        <taxon>Pseudomonadota</taxon>
        <taxon>Betaproteobacteria</taxon>
        <taxon>Burkholderiales</taxon>
        <taxon>Oxalobacteraceae</taxon>
        <taxon>Undibacterium</taxon>
    </lineage>
</organism>
<proteinExistence type="predicted"/>